<dbReference type="AlphaFoldDB" id="A0A202B2A0"/>
<dbReference type="RefSeq" id="WP_087698897.1">
    <property type="nucleotide sequence ID" value="NZ_NHOO01000032.1"/>
</dbReference>
<keyword evidence="2" id="KW-1185">Reference proteome</keyword>
<evidence type="ECO:0000313" key="1">
    <source>
        <dbReference type="EMBL" id="OVE45587.1"/>
    </source>
</evidence>
<comment type="caution">
    <text evidence="1">The sequence shown here is derived from an EMBL/GenBank/DDBJ whole genome shotgun (WGS) entry which is preliminary data.</text>
</comment>
<dbReference type="Proteomes" id="UP000196342">
    <property type="component" value="Unassembled WGS sequence"/>
</dbReference>
<protein>
    <submittedName>
        <fullName evidence="1">Phage tail protein</fullName>
    </submittedName>
</protein>
<dbReference type="Pfam" id="PF10618">
    <property type="entry name" value="Tail_tube"/>
    <property type="match status" value="1"/>
</dbReference>
<proteinExistence type="predicted"/>
<accession>A0A202B2A0</accession>
<name>A0A202B2A0_CHRVL</name>
<dbReference type="EMBL" id="NHOO01000032">
    <property type="protein sequence ID" value="OVE45587.1"/>
    <property type="molecule type" value="Genomic_DNA"/>
</dbReference>
<evidence type="ECO:0000313" key="2">
    <source>
        <dbReference type="Proteomes" id="UP000196342"/>
    </source>
</evidence>
<sequence length="123" mass="13311">MAVDNTYLLAGTCQLSVNGTSYMVSGDFGYSPAKVKRETKAGRDGVHGYSEEPIAGYIKAKLRDSGQLTVAELNTMTNVTVTLQLANGKTVVGRNMWTVESQEVDSVEADIDVRWEGMSVEEA</sequence>
<reference evidence="1 2" key="1">
    <citation type="submission" date="2017-05" db="EMBL/GenBank/DDBJ databases">
        <title>Chromobacterium violaceum GHPS1 isolated from Hydrocarbon polluted soil in French Guiana display an awesome secondary metabolite arsenal and a battery of drug and heavy-metal-resistance and detoxification of xenobiotics proteins.</title>
        <authorList>
            <person name="Belbahri L."/>
        </authorList>
    </citation>
    <scope>NUCLEOTIDE SEQUENCE [LARGE SCALE GENOMIC DNA]</scope>
    <source>
        <strain evidence="1 2">GHPS1</strain>
    </source>
</reference>
<organism evidence="1 2">
    <name type="scientific">Chromobacterium violaceum</name>
    <dbReference type="NCBI Taxonomy" id="536"/>
    <lineage>
        <taxon>Bacteria</taxon>
        <taxon>Pseudomonadati</taxon>
        <taxon>Pseudomonadota</taxon>
        <taxon>Betaproteobacteria</taxon>
        <taxon>Neisseriales</taxon>
        <taxon>Chromobacteriaceae</taxon>
        <taxon>Chromobacterium</taxon>
    </lineage>
</organism>
<dbReference type="InterPro" id="IPR019596">
    <property type="entry name" value="Phage_Mu_GpM_tail_tub"/>
</dbReference>
<gene>
    <name evidence="1" type="ORF">CBW21_22370</name>
</gene>